<proteinExistence type="inferred from homology"/>
<dbReference type="InterPro" id="IPR036822">
    <property type="entry name" value="CutC-like_dom_sf"/>
</dbReference>
<dbReference type="Proteomes" id="UP001429745">
    <property type="component" value="Unassembled WGS sequence"/>
</dbReference>
<comment type="subcellular location">
    <subcellularLocation>
        <location evidence="2">Cytoplasm</location>
    </subcellularLocation>
</comment>
<evidence type="ECO:0000256" key="2">
    <source>
        <dbReference type="HAMAP-Rule" id="MF_00795"/>
    </source>
</evidence>
<keyword evidence="4" id="KW-1185">Reference proteome</keyword>
<reference evidence="3 4" key="1">
    <citation type="submission" date="2020-04" db="EMBL/GenBank/DDBJ databases">
        <title>CFH 90308 Microbacterium sp.</title>
        <authorList>
            <person name="Nie G."/>
            <person name="Ming H."/>
            <person name="Xia T."/>
        </authorList>
    </citation>
    <scope>NUCLEOTIDE SEQUENCE [LARGE SCALE GENOMIC DNA]</scope>
    <source>
        <strain evidence="3 4">CFH 90308</strain>
    </source>
</reference>
<comment type="caution">
    <text evidence="2">Once thought to be involved in copper homeostasis, experiments in E.coli have shown this is not the case.</text>
</comment>
<dbReference type="Gene3D" id="3.20.20.380">
    <property type="entry name" value="Copper homeostasis (CutC) domain"/>
    <property type="match status" value="1"/>
</dbReference>
<evidence type="ECO:0000256" key="1">
    <source>
        <dbReference type="ARBA" id="ARBA00007768"/>
    </source>
</evidence>
<evidence type="ECO:0000313" key="3">
    <source>
        <dbReference type="EMBL" id="NLP85722.1"/>
    </source>
</evidence>
<dbReference type="InterPro" id="IPR005627">
    <property type="entry name" value="CutC-like"/>
</dbReference>
<name>A0ABX1KF89_9MICO</name>
<evidence type="ECO:0000313" key="4">
    <source>
        <dbReference type="Proteomes" id="UP001429745"/>
    </source>
</evidence>
<dbReference type="SUPFAM" id="SSF110395">
    <property type="entry name" value="CutC-like"/>
    <property type="match status" value="1"/>
</dbReference>
<gene>
    <name evidence="2" type="primary">cutC</name>
    <name evidence="3" type="ORF">HF576_17950</name>
</gene>
<dbReference type="HAMAP" id="MF_00795">
    <property type="entry name" value="CutC"/>
    <property type="match status" value="1"/>
</dbReference>
<dbReference type="EMBL" id="JABACI010000005">
    <property type="protein sequence ID" value="NLP85722.1"/>
    <property type="molecule type" value="Genomic_DNA"/>
</dbReference>
<dbReference type="RefSeq" id="WP_168914196.1">
    <property type="nucleotide sequence ID" value="NZ_JABACI010000005.1"/>
</dbReference>
<sequence>MPASRVVEIAVQDPSGARAAVESGASRLELCQALEVGGLTPSLGVLESVLAAVDPALVNVLVRPRGGGFCYDAEEVALVEADIRACVDRGAGGVVVGALDAEGALDVAALRRWRDAAGPAALVFHRAIDAARDPDAVFDALRDEGVDRVLTSGGASRSIDGVARLASFAERAGGVIEVIAGGGVQPGDIPALFDAGVDAVHLSARRRAGLGARSGPGGGGAGHDITDAGIVSQAVAAAAR</sequence>
<accession>A0ABX1KF89</accession>
<dbReference type="PANTHER" id="PTHR12598">
    <property type="entry name" value="COPPER HOMEOSTASIS PROTEIN CUTC"/>
    <property type="match status" value="1"/>
</dbReference>
<dbReference type="PANTHER" id="PTHR12598:SF0">
    <property type="entry name" value="COPPER HOMEOSTASIS PROTEIN CUTC HOMOLOG"/>
    <property type="match status" value="1"/>
</dbReference>
<organism evidence="3 4">
    <name type="scientific">Microbacterium salsuginis</name>
    <dbReference type="NCBI Taxonomy" id="2722803"/>
    <lineage>
        <taxon>Bacteria</taxon>
        <taxon>Bacillati</taxon>
        <taxon>Actinomycetota</taxon>
        <taxon>Actinomycetes</taxon>
        <taxon>Micrococcales</taxon>
        <taxon>Microbacteriaceae</taxon>
        <taxon>Microbacterium</taxon>
    </lineage>
</organism>
<comment type="similarity">
    <text evidence="1 2">Belongs to the CutC family.</text>
</comment>
<protein>
    <recommendedName>
        <fullName evidence="2">PF03932 family protein CutC</fullName>
    </recommendedName>
</protein>
<comment type="caution">
    <text evidence="3">The sequence shown here is derived from an EMBL/GenBank/DDBJ whole genome shotgun (WGS) entry which is preliminary data.</text>
</comment>
<dbReference type="Pfam" id="PF03932">
    <property type="entry name" value="CutC"/>
    <property type="match status" value="1"/>
</dbReference>
<keyword evidence="2" id="KW-0963">Cytoplasm</keyword>